<dbReference type="GO" id="GO:0008270">
    <property type="term" value="F:zinc ion binding"/>
    <property type="evidence" value="ECO:0007669"/>
    <property type="project" value="UniProtKB-KW"/>
</dbReference>
<dbReference type="PANTHER" id="PTHR47591">
    <property type="entry name" value="ZINC FINGER PROTEIN ZAT2-RELATED"/>
    <property type="match status" value="1"/>
</dbReference>
<dbReference type="PROSITE" id="PS50157">
    <property type="entry name" value="ZINC_FINGER_C2H2_2"/>
    <property type="match status" value="3"/>
</dbReference>
<sequence>MKEDCECGEEAEKNRSKAIVPMEEEGWKGKRASSEPRPCTECGKRFWSWKALFGHMRCHPERQWRGINPPPNARRHHHQQQRQQQQRQPQQQMTMIMTQEDHEVAACLLLLANSNNNREKGKEKEKEEEVQQWQFECSSCNRVFGSHQALGGHRASHKNVKGCFANTGNVSIGLGIGSSGKCEEENVNMSGDGHKCSICLRVFSTGQALGGHKRCHWENQKAENLLLLDLPKSSLDLNSPPLTLDLRLGL</sequence>
<evidence type="ECO:0000313" key="4">
    <source>
        <dbReference type="EMBL" id="QCE01910.1"/>
    </source>
</evidence>
<dbReference type="SUPFAM" id="SSF57667">
    <property type="entry name" value="beta-beta-alpha zinc fingers"/>
    <property type="match status" value="2"/>
</dbReference>
<keyword evidence="1" id="KW-0479">Metal-binding</keyword>
<gene>
    <name evidence="4" type="ORF">DEO72_LG7g3210</name>
</gene>
<keyword evidence="5" id="KW-1185">Reference proteome</keyword>
<evidence type="ECO:0000256" key="1">
    <source>
        <dbReference type="PROSITE-ProRule" id="PRU00042"/>
    </source>
</evidence>
<feature type="domain" description="C2H2-type" evidence="3">
    <location>
        <begin position="194"/>
        <end position="221"/>
    </location>
</feature>
<dbReference type="InterPro" id="IPR036236">
    <property type="entry name" value="Znf_C2H2_sf"/>
</dbReference>
<dbReference type="AlphaFoldDB" id="A0A4D6MK45"/>
<evidence type="ECO:0000256" key="2">
    <source>
        <dbReference type="SAM" id="MobiDB-lite"/>
    </source>
</evidence>
<keyword evidence="1" id="KW-0863">Zinc-finger</keyword>
<dbReference type="Gene3D" id="3.30.160.60">
    <property type="entry name" value="Classic Zinc Finger"/>
    <property type="match status" value="1"/>
</dbReference>
<feature type="region of interest" description="Disordered" evidence="2">
    <location>
        <begin position="1"/>
        <end position="35"/>
    </location>
</feature>
<dbReference type="EMBL" id="CP039351">
    <property type="protein sequence ID" value="QCE01910.1"/>
    <property type="molecule type" value="Genomic_DNA"/>
</dbReference>
<feature type="compositionally biased region" description="Basic and acidic residues" evidence="2">
    <location>
        <begin position="1"/>
        <end position="15"/>
    </location>
</feature>
<feature type="domain" description="C2H2-type" evidence="3">
    <location>
        <begin position="37"/>
        <end position="64"/>
    </location>
</feature>
<feature type="region of interest" description="Disordered" evidence="2">
    <location>
        <begin position="62"/>
        <end position="93"/>
    </location>
</feature>
<protein>
    <recommendedName>
        <fullName evidence="3">C2H2-type domain-containing protein</fullName>
    </recommendedName>
</protein>
<name>A0A4D6MK45_VIGUN</name>
<dbReference type="Pfam" id="PF13912">
    <property type="entry name" value="zf-C2H2_6"/>
    <property type="match status" value="3"/>
</dbReference>
<dbReference type="SMART" id="SM00355">
    <property type="entry name" value="ZnF_C2H2"/>
    <property type="match status" value="3"/>
</dbReference>
<evidence type="ECO:0000313" key="5">
    <source>
        <dbReference type="Proteomes" id="UP000501690"/>
    </source>
</evidence>
<dbReference type="PROSITE" id="PS00028">
    <property type="entry name" value="ZINC_FINGER_C2H2_1"/>
    <property type="match status" value="3"/>
</dbReference>
<dbReference type="InterPro" id="IPR013087">
    <property type="entry name" value="Znf_C2H2_type"/>
</dbReference>
<feature type="compositionally biased region" description="Low complexity" evidence="2">
    <location>
        <begin position="81"/>
        <end position="92"/>
    </location>
</feature>
<feature type="compositionally biased region" description="Basic and acidic residues" evidence="2">
    <location>
        <begin position="25"/>
        <end position="34"/>
    </location>
</feature>
<organism evidence="4 5">
    <name type="scientific">Vigna unguiculata</name>
    <name type="common">Cowpea</name>
    <dbReference type="NCBI Taxonomy" id="3917"/>
    <lineage>
        <taxon>Eukaryota</taxon>
        <taxon>Viridiplantae</taxon>
        <taxon>Streptophyta</taxon>
        <taxon>Embryophyta</taxon>
        <taxon>Tracheophyta</taxon>
        <taxon>Spermatophyta</taxon>
        <taxon>Magnoliopsida</taxon>
        <taxon>eudicotyledons</taxon>
        <taxon>Gunneridae</taxon>
        <taxon>Pentapetalae</taxon>
        <taxon>rosids</taxon>
        <taxon>fabids</taxon>
        <taxon>Fabales</taxon>
        <taxon>Fabaceae</taxon>
        <taxon>Papilionoideae</taxon>
        <taxon>50 kb inversion clade</taxon>
        <taxon>NPAAA clade</taxon>
        <taxon>indigoferoid/millettioid clade</taxon>
        <taxon>Phaseoleae</taxon>
        <taxon>Vigna</taxon>
    </lineage>
</organism>
<dbReference type="PANTHER" id="PTHR47591:SF1">
    <property type="entry name" value="ZINC FINGER PROTEIN ZAT2-RELATED"/>
    <property type="match status" value="1"/>
</dbReference>
<evidence type="ECO:0000259" key="3">
    <source>
        <dbReference type="PROSITE" id="PS50157"/>
    </source>
</evidence>
<dbReference type="Proteomes" id="UP000501690">
    <property type="component" value="Linkage Group LG7"/>
</dbReference>
<feature type="domain" description="C2H2-type" evidence="3">
    <location>
        <begin position="135"/>
        <end position="162"/>
    </location>
</feature>
<proteinExistence type="predicted"/>
<keyword evidence="1" id="KW-0862">Zinc</keyword>
<reference evidence="4 5" key="1">
    <citation type="submission" date="2019-04" db="EMBL/GenBank/DDBJ databases">
        <title>An improved genome assembly and genetic linkage map for asparagus bean, Vigna unguiculata ssp. sesquipedialis.</title>
        <authorList>
            <person name="Xia Q."/>
            <person name="Zhang R."/>
            <person name="Dong Y."/>
        </authorList>
    </citation>
    <scope>NUCLEOTIDE SEQUENCE [LARGE SCALE GENOMIC DNA]</scope>
    <source>
        <tissue evidence="4">Leaf</tissue>
    </source>
</reference>
<accession>A0A4D6MK45</accession>